<dbReference type="SUPFAM" id="SSF56112">
    <property type="entry name" value="Protein kinase-like (PK-like)"/>
    <property type="match status" value="1"/>
</dbReference>
<dbReference type="EMBL" id="JAUIZM010000002">
    <property type="protein sequence ID" value="KAK1398187.1"/>
    <property type="molecule type" value="Genomic_DNA"/>
</dbReference>
<dbReference type="InterPro" id="IPR008271">
    <property type="entry name" value="Ser/Thr_kinase_AS"/>
</dbReference>
<dbReference type="CDD" id="cd14066">
    <property type="entry name" value="STKc_IRAK"/>
    <property type="match status" value="1"/>
</dbReference>
<evidence type="ECO:0000256" key="3">
    <source>
        <dbReference type="ARBA" id="ARBA00022536"/>
    </source>
</evidence>
<dbReference type="PROSITE" id="PS00107">
    <property type="entry name" value="PROTEIN_KINASE_ATP"/>
    <property type="match status" value="1"/>
</dbReference>
<organism evidence="25 26">
    <name type="scientific">Heracleum sosnowskyi</name>
    <dbReference type="NCBI Taxonomy" id="360622"/>
    <lineage>
        <taxon>Eukaryota</taxon>
        <taxon>Viridiplantae</taxon>
        <taxon>Streptophyta</taxon>
        <taxon>Embryophyta</taxon>
        <taxon>Tracheophyta</taxon>
        <taxon>Spermatophyta</taxon>
        <taxon>Magnoliopsida</taxon>
        <taxon>eudicotyledons</taxon>
        <taxon>Gunneridae</taxon>
        <taxon>Pentapetalae</taxon>
        <taxon>asterids</taxon>
        <taxon>campanulids</taxon>
        <taxon>Apiales</taxon>
        <taxon>Apiaceae</taxon>
        <taxon>Apioideae</taxon>
        <taxon>apioid superclade</taxon>
        <taxon>Tordylieae</taxon>
        <taxon>Tordyliinae</taxon>
        <taxon>Heracleum</taxon>
    </lineage>
</organism>
<evidence type="ECO:0000256" key="22">
    <source>
        <dbReference type="SAM" id="Phobius"/>
    </source>
</evidence>
<dbReference type="InterPro" id="IPR011009">
    <property type="entry name" value="Kinase-like_dom_sf"/>
</dbReference>
<dbReference type="GO" id="GO:0005509">
    <property type="term" value="F:calcium ion binding"/>
    <property type="evidence" value="ECO:0007669"/>
    <property type="project" value="InterPro"/>
</dbReference>
<keyword evidence="14" id="KW-1015">Disulfide bond</keyword>
<accession>A0AAD8J958</accession>
<keyword evidence="6 22" id="KW-0812">Transmembrane</keyword>
<feature type="domain" description="Protein kinase" evidence="23">
    <location>
        <begin position="471"/>
        <end position="754"/>
    </location>
</feature>
<evidence type="ECO:0000256" key="19">
    <source>
        <dbReference type="PROSITE-ProRule" id="PRU00076"/>
    </source>
</evidence>
<reference evidence="25" key="2">
    <citation type="submission" date="2023-05" db="EMBL/GenBank/DDBJ databases">
        <authorList>
            <person name="Schelkunov M.I."/>
        </authorList>
    </citation>
    <scope>NUCLEOTIDE SEQUENCE</scope>
    <source>
        <strain evidence="25">Hsosn_3</strain>
        <tissue evidence="25">Leaf</tissue>
    </source>
</reference>
<dbReference type="InterPro" id="IPR045274">
    <property type="entry name" value="WAK-like"/>
</dbReference>
<keyword evidence="5" id="KW-0808">Transferase</keyword>
<dbReference type="PROSITE" id="PS01187">
    <property type="entry name" value="EGF_CA"/>
    <property type="match status" value="1"/>
</dbReference>
<evidence type="ECO:0000256" key="16">
    <source>
        <dbReference type="ARBA" id="ARBA00047558"/>
    </source>
</evidence>
<evidence type="ECO:0000259" key="24">
    <source>
        <dbReference type="PROSITE" id="PS50026"/>
    </source>
</evidence>
<keyword evidence="25" id="KW-0675">Receptor</keyword>
<dbReference type="Gene3D" id="3.30.200.20">
    <property type="entry name" value="Phosphorylase Kinase, domain 1"/>
    <property type="match status" value="1"/>
</dbReference>
<dbReference type="GO" id="GO:0030247">
    <property type="term" value="F:polysaccharide binding"/>
    <property type="evidence" value="ECO:0007669"/>
    <property type="project" value="InterPro"/>
</dbReference>
<name>A0AAD8J958_9APIA</name>
<reference evidence="25" key="1">
    <citation type="submission" date="2023-02" db="EMBL/GenBank/DDBJ databases">
        <title>Genome of toxic invasive species Heracleum sosnowskyi carries increased number of genes despite the absence of recent whole-genome duplications.</title>
        <authorList>
            <person name="Schelkunov M."/>
            <person name="Shtratnikova V."/>
            <person name="Makarenko M."/>
            <person name="Klepikova A."/>
            <person name="Omelchenko D."/>
            <person name="Novikova G."/>
            <person name="Obukhova E."/>
            <person name="Bogdanov V."/>
            <person name="Penin A."/>
            <person name="Logacheva M."/>
        </authorList>
    </citation>
    <scope>NUCLEOTIDE SEQUENCE</scope>
    <source>
        <strain evidence="25">Hsosn_3</strain>
        <tissue evidence="25">Leaf</tissue>
    </source>
</reference>
<dbReference type="PANTHER" id="PTHR27005:SF283">
    <property type="entry name" value="OS02G0633066 PROTEIN"/>
    <property type="match status" value="1"/>
</dbReference>
<evidence type="ECO:0000256" key="15">
    <source>
        <dbReference type="ARBA" id="ARBA00023180"/>
    </source>
</evidence>
<dbReference type="InterPro" id="IPR000719">
    <property type="entry name" value="Prot_kinase_dom"/>
</dbReference>
<keyword evidence="11 20" id="KW-0067">ATP-binding</keyword>
<dbReference type="Gene3D" id="1.10.510.10">
    <property type="entry name" value="Transferase(Phosphotransferase) domain 1"/>
    <property type="match status" value="1"/>
</dbReference>
<dbReference type="PROSITE" id="PS50011">
    <property type="entry name" value="PROTEIN_KINASE_DOM"/>
    <property type="match status" value="1"/>
</dbReference>
<dbReference type="PROSITE" id="PS50026">
    <property type="entry name" value="EGF_3"/>
    <property type="match status" value="1"/>
</dbReference>
<evidence type="ECO:0000256" key="14">
    <source>
        <dbReference type="ARBA" id="ARBA00023157"/>
    </source>
</evidence>
<keyword evidence="10 25" id="KW-0418">Kinase</keyword>
<feature type="domain" description="EGF-like" evidence="24">
    <location>
        <begin position="343"/>
        <end position="377"/>
    </location>
</feature>
<evidence type="ECO:0000256" key="4">
    <source>
        <dbReference type="ARBA" id="ARBA00022553"/>
    </source>
</evidence>
<dbReference type="InterPro" id="IPR025287">
    <property type="entry name" value="WAK_GUB"/>
</dbReference>
<dbReference type="PROSITE" id="PS00010">
    <property type="entry name" value="ASX_HYDROXYL"/>
    <property type="match status" value="1"/>
</dbReference>
<keyword evidence="8" id="KW-0677">Repeat</keyword>
<proteinExistence type="predicted"/>
<evidence type="ECO:0000313" key="25">
    <source>
        <dbReference type="EMBL" id="KAK1398187.1"/>
    </source>
</evidence>
<evidence type="ECO:0000256" key="17">
    <source>
        <dbReference type="ARBA" id="ARBA00047951"/>
    </source>
</evidence>
<protein>
    <submittedName>
        <fullName evidence="25">Wall-associated receptor kinase-like protein 16</fullName>
    </submittedName>
</protein>
<dbReference type="AlphaFoldDB" id="A0AAD8J958"/>
<dbReference type="GO" id="GO:0005886">
    <property type="term" value="C:plasma membrane"/>
    <property type="evidence" value="ECO:0007669"/>
    <property type="project" value="TreeGrafter"/>
</dbReference>
<dbReference type="InterPro" id="IPR000152">
    <property type="entry name" value="EGF-type_Asp/Asn_hydroxyl_site"/>
</dbReference>
<evidence type="ECO:0000256" key="5">
    <source>
        <dbReference type="ARBA" id="ARBA00022679"/>
    </source>
</evidence>
<feature type="transmembrane region" description="Helical" evidence="22">
    <location>
        <begin position="398"/>
        <end position="420"/>
    </location>
</feature>
<dbReference type="Proteomes" id="UP001237642">
    <property type="component" value="Unassembled WGS sequence"/>
</dbReference>
<keyword evidence="13 22" id="KW-0472">Membrane</keyword>
<evidence type="ECO:0000256" key="11">
    <source>
        <dbReference type="ARBA" id="ARBA00022840"/>
    </source>
</evidence>
<evidence type="ECO:0000256" key="7">
    <source>
        <dbReference type="ARBA" id="ARBA00022729"/>
    </source>
</evidence>
<comment type="caution">
    <text evidence="19">Lacks conserved residue(s) required for the propagation of feature annotation.</text>
</comment>
<dbReference type="GO" id="GO:0007166">
    <property type="term" value="P:cell surface receptor signaling pathway"/>
    <property type="evidence" value="ECO:0007669"/>
    <property type="project" value="InterPro"/>
</dbReference>
<dbReference type="Pfam" id="PF07645">
    <property type="entry name" value="EGF_CA"/>
    <property type="match status" value="1"/>
</dbReference>
<dbReference type="InterPro" id="IPR017441">
    <property type="entry name" value="Protein_kinase_ATP_BS"/>
</dbReference>
<evidence type="ECO:0000256" key="6">
    <source>
        <dbReference type="ARBA" id="ARBA00022692"/>
    </source>
</evidence>
<dbReference type="InterPro" id="IPR049883">
    <property type="entry name" value="NOTCH1_EGF-like"/>
</dbReference>
<comment type="catalytic activity">
    <reaction evidence="17">
        <text>L-threonyl-[protein] + ATP = O-phospho-L-threonyl-[protein] + ADP + H(+)</text>
        <dbReference type="Rhea" id="RHEA:46608"/>
        <dbReference type="Rhea" id="RHEA-COMP:11060"/>
        <dbReference type="Rhea" id="RHEA-COMP:11605"/>
        <dbReference type="ChEBI" id="CHEBI:15378"/>
        <dbReference type="ChEBI" id="CHEBI:30013"/>
        <dbReference type="ChEBI" id="CHEBI:30616"/>
        <dbReference type="ChEBI" id="CHEBI:61977"/>
        <dbReference type="ChEBI" id="CHEBI:456216"/>
    </reaction>
</comment>
<evidence type="ECO:0000256" key="2">
    <source>
        <dbReference type="ARBA" id="ARBA00022527"/>
    </source>
</evidence>
<dbReference type="SMART" id="SM00181">
    <property type="entry name" value="EGF"/>
    <property type="match status" value="2"/>
</dbReference>
<dbReference type="PROSITE" id="PS00108">
    <property type="entry name" value="PROTEIN_KINASE_ST"/>
    <property type="match status" value="1"/>
</dbReference>
<comment type="caution">
    <text evidence="25">The sequence shown here is derived from an EMBL/GenBank/DDBJ whole genome shotgun (WGS) entry which is preliminary data.</text>
</comment>
<dbReference type="FunFam" id="3.30.200.20:FF:000043">
    <property type="entry name" value="Wall-associated receptor kinase 2"/>
    <property type="match status" value="1"/>
</dbReference>
<dbReference type="GO" id="GO:0005524">
    <property type="term" value="F:ATP binding"/>
    <property type="evidence" value="ECO:0007669"/>
    <property type="project" value="UniProtKB-UniRule"/>
</dbReference>
<evidence type="ECO:0000256" key="20">
    <source>
        <dbReference type="PROSITE-ProRule" id="PRU10141"/>
    </source>
</evidence>
<gene>
    <name evidence="25" type="ORF">POM88_008050</name>
</gene>
<dbReference type="SMART" id="SM00220">
    <property type="entry name" value="S_TKc"/>
    <property type="match status" value="1"/>
</dbReference>
<dbReference type="InterPro" id="IPR001881">
    <property type="entry name" value="EGF-like_Ca-bd_dom"/>
</dbReference>
<keyword evidence="7" id="KW-0732">Signal</keyword>
<dbReference type="PANTHER" id="PTHR27005">
    <property type="entry name" value="WALL-ASSOCIATED RECEPTOR KINASE-LIKE 21"/>
    <property type="match status" value="1"/>
</dbReference>
<dbReference type="FunFam" id="2.10.25.10:FF:000038">
    <property type="entry name" value="Fibrillin 2"/>
    <property type="match status" value="1"/>
</dbReference>
<evidence type="ECO:0000259" key="23">
    <source>
        <dbReference type="PROSITE" id="PS50011"/>
    </source>
</evidence>
<dbReference type="GO" id="GO:0004674">
    <property type="term" value="F:protein serine/threonine kinase activity"/>
    <property type="evidence" value="ECO:0007669"/>
    <property type="project" value="UniProtKB-KW"/>
</dbReference>
<keyword evidence="4" id="KW-0597">Phosphoprotein</keyword>
<feature type="compositionally biased region" description="Basic and acidic residues" evidence="21">
    <location>
        <begin position="985"/>
        <end position="1002"/>
    </location>
</feature>
<sequence length="1076" mass="119611">MSTQGLSGYLDFADEYLKSMQLPTSILRTMKMKMRLLFVLIMTICAWNVKATTAGYNATSHSIMSVGDFTKPGCQSQCGNLKVPYPFGIQSEGHDDPTCSLNYEFEIICDISTNPPKAFIKSWNNIEIFDISDNELRISNVVAENCYDQSGSYRNNSVSTELDGTTYTFSSANVLTVVGCDDYVDIFKGSSLPKGCGTTCLNEEEIDKDGCFGTGCCQVSINILDFYIIYLLSYQNHTTNNISSFNPCSYAFLGEKNSFDVSLLSNLKDAALKNKILDTVPIVLDWVIDKNTTCAQAAQDSSTFACRYANSHCIDAGIRSGGYRCSCKQGYEGNPYLSPGCKDIDECADPTKNDCQKTCINIPGDYNCSCPRDYDGDGRKSGSGCAAKRPPKFPLIKFIIGVSLGGIFLIVGTNWLYCVIKKRKHTQLREKFFQQNGGLLLKQQSNSKEGVTVESTKLFTDKELMKATNNYASDRILGQGGYGIVFKGFLPDHRVVAIKRSKIMDTNQIEQFINEMVILTQVNHRNVVKLLGCCLECEVPLLVYEFVSNGTLFDHVHNKDGGMSWLSLENRLRIAAEISGALAYLHSAASIPVIHRDVKLANILLDDRNVAKISDFGASRLVSLDQTQVTTLVQGTLGYLDPEYFHSGQLTDKSDVYSFGVVLAELLTGRKPICMEKSPADQNLATYFIASVNKHRIFQILEPRVVKEGALEQLETVAQLVKRCLSLNGKERPTMKEVTMEIENLRKLTRHPWANQHRNEETTSLIGHTELQPSDLYEIQLSSHNNVIGTKRRVRGRNVETVLQRSNYDENQGANRRVRGTNVSNVLSSADSTNNKENFSPNVASVSTNLRRLPQSILHDPATLSSGHVRKNITGKNVSKCRVRGKNVDNIMSNVSKQAYSGPPLTTIDQNSQSPFIYQSSGSTISSKSHMTPRTTFHSRLETINLSGDMQRNQTNNNHKNTDQSGQSTLTFSMPASTLKPINKRRPDYKKQHPHDETEQHVAKKSCGKMSPIPFSVGKDGVRSSFEVGETSGPINLMSDFNNVEDTFSSESDSLEQGIFDIWSLSIIWLFLVNFI</sequence>
<evidence type="ECO:0000256" key="9">
    <source>
        <dbReference type="ARBA" id="ARBA00022741"/>
    </source>
</evidence>
<dbReference type="Pfam" id="PF00069">
    <property type="entry name" value="Pkinase"/>
    <property type="match status" value="1"/>
</dbReference>
<comment type="subcellular location">
    <subcellularLocation>
        <location evidence="1">Membrane</location>
        <topology evidence="1">Single-pass type I membrane protein</topology>
    </subcellularLocation>
</comment>
<evidence type="ECO:0000256" key="8">
    <source>
        <dbReference type="ARBA" id="ARBA00022737"/>
    </source>
</evidence>
<dbReference type="SMART" id="SM00179">
    <property type="entry name" value="EGF_CA"/>
    <property type="match status" value="1"/>
</dbReference>
<evidence type="ECO:0000313" key="26">
    <source>
        <dbReference type="Proteomes" id="UP001237642"/>
    </source>
</evidence>
<evidence type="ECO:0000256" key="1">
    <source>
        <dbReference type="ARBA" id="ARBA00004479"/>
    </source>
</evidence>
<dbReference type="FunFam" id="1.10.510.10:FF:000084">
    <property type="entry name" value="Wall-associated receptor kinase 2"/>
    <property type="match status" value="1"/>
</dbReference>
<evidence type="ECO:0000256" key="18">
    <source>
        <dbReference type="ARBA" id="ARBA00058961"/>
    </source>
</evidence>
<evidence type="ECO:0000256" key="12">
    <source>
        <dbReference type="ARBA" id="ARBA00022989"/>
    </source>
</evidence>
<evidence type="ECO:0000256" key="13">
    <source>
        <dbReference type="ARBA" id="ARBA00023136"/>
    </source>
</evidence>
<dbReference type="CDD" id="cd00054">
    <property type="entry name" value="EGF_CA"/>
    <property type="match status" value="1"/>
</dbReference>
<dbReference type="SUPFAM" id="SSF57196">
    <property type="entry name" value="EGF/Laminin"/>
    <property type="match status" value="1"/>
</dbReference>
<feature type="region of interest" description="Disordered" evidence="21">
    <location>
        <begin position="979"/>
        <end position="1010"/>
    </location>
</feature>
<dbReference type="InterPro" id="IPR000742">
    <property type="entry name" value="EGF"/>
</dbReference>
<comment type="function">
    <text evidence="18">Serine/threonine-protein kinase that may function as a signaling receptor of extracellular matrix component. Binding to pectin may have significance in the control of cell expansion, morphogenesis and development.</text>
</comment>
<evidence type="ECO:0000256" key="21">
    <source>
        <dbReference type="SAM" id="MobiDB-lite"/>
    </source>
</evidence>
<comment type="catalytic activity">
    <reaction evidence="16">
        <text>L-seryl-[protein] + ATP = O-phospho-L-seryl-[protein] + ADP + H(+)</text>
        <dbReference type="Rhea" id="RHEA:17989"/>
        <dbReference type="Rhea" id="RHEA-COMP:9863"/>
        <dbReference type="Rhea" id="RHEA-COMP:11604"/>
        <dbReference type="ChEBI" id="CHEBI:15378"/>
        <dbReference type="ChEBI" id="CHEBI:29999"/>
        <dbReference type="ChEBI" id="CHEBI:30616"/>
        <dbReference type="ChEBI" id="CHEBI:83421"/>
        <dbReference type="ChEBI" id="CHEBI:456216"/>
    </reaction>
</comment>
<dbReference type="InterPro" id="IPR018097">
    <property type="entry name" value="EGF_Ca-bd_CS"/>
</dbReference>
<keyword evidence="9 20" id="KW-0547">Nucleotide-binding</keyword>
<keyword evidence="26" id="KW-1185">Reference proteome</keyword>
<keyword evidence="12 22" id="KW-1133">Transmembrane helix</keyword>
<keyword evidence="15" id="KW-0325">Glycoprotein</keyword>
<dbReference type="Gene3D" id="2.10.25.10">
    <property type="entry name" value="Laminin"/>
    <property type="match status" value="1"/>
</dbReference>
<keyword evidence="2" id="KW-0723">Serine/threonine-protein kinase</keyword>
<keyword evidence="3 19" id="KW-0245">EGF-like domain</keyword>
<evidence type="ECO:0000256" key="10">
    <source>
        <dbReference type="ARBA" id="ARBA00022777"/>
    </source>
</evidence>
<feature type="binding site" evidence="20">
    <location>
        <position position="499"/>
    </location>
    <ligand>
        <name>ATP</name>
        <dbReference type="ChEBI" id="CHEBI:30616"/>
    </ligand>
</feature>
<dbReference type="Pfam" id="PF13947">
    <property type="entry name" value="GUB_WAK_bind"/>
    <property type="match status" value="1"/>
</dbReference>